<dbReference type="InterPro" id="IPR007554">
    <property type="entry name" value="Glycerophosphate_synth"/>
</dbReference>
<sequence>MLRNIIKQIYLYLLYGLDKLINHKIKQDHVVVFMTFKEDVLPIIKALKQENYKITIIAHPRWMKEVESIDVENVINLKNKYVYQQIKAIKSSKTVIIDTYYLLLGGIKKNKNQKIIQTWHAAGALKTFGLEDKSINQNNKRQIKNYLSVYQFTDYYLVSSDIMKDIFIRSLGAKESQMLPFGLPRLDQYKHKITRPKQDKKIALYVPTYRDYTDEIVTINKQAFEQACPEYQLITKLHPSINSEKSDSRDIQTLVEIADVIITDYSSLSVEASLLDKPIIFYSYDEDMYNEKRGLNEYYYEMTKMNKAFNEDELFELVNQNKINKDIKPMWHKYTEFNATEKLINFIQKDE</sequence>
<evidence type="ECO:0000256" key="2">
    <source>
        <dbReference type="ARBA" id="ARBA00010488"/>
    </source>
</evidence>
<keyword evidence="5" id="KW-0777">Teichoic acid biosynthesis</keyword>
<protein>
    <submittedName>
        <fullName evidence="7">CDP-glycerol glycerophosphotransferase family protein</fullName>
    </submittedName>
</protein>
<evidence type="ECO:0000256" key="3">
    <source>
        <dbReference type="ARBA" id="ARBA00022475"/>
    </source>
</evidence>
<keyword evidence="6" id="KW-0472">Membrane</keyword>
<gene>
    <name evidence="7" type="ORF">K8V90_06535</name>
</gene>
<evidence type="ECO:0000256" key="5">
    <source>
        <dbReference type="ARBA" id="ARBA00022944"/>
    </source>
</evidence>
<dbReference type="PANTHER" id="PTHR37316">
    <property type="entry name" value="TEICHOIC ACID GLYCEROL-PHOSPHATE PRIMASE"/>
    <property type="match status" value="1"/>
</dbReference>
<evidence type="ECO:0000256" key="6">
    <source>
        <dbReference type="ARBA" id="ARBA00023136"/>
    </source>
</evidence>
<dbReference type="Pfam" id="PF04464">
    <property type="entry name" value="Glyphos_transf"/>
    <property type="match status" value="1"/>
</dbReference>
<evidence type="ECO:0000313" key="8">
    <source>
        <dbReference type="Proteomes" id="UP000776700"/>
    </source>
</evidence>
<name>A0A921N173_9FIRM</name>
<organism evidence="7 8">
    <name type="scientific">Romboutsia timonensis</name>
    <dbReference type="NCBI Taxonomy" id="1776391"/>
    <lineage>
        <taxon>Bacteria</taxon>
        <taxon>Bacillati</taxon>
        <taxon>Bacillota</taxon>
        <taxon>Clostridia</taxon>
        <taxon>Peptostreptococcales</taxon>
        <taxon>Peptostreptococcaceae</taxon>
        <taxon>Romboutsia</taxon>
    </lineage>
</organism>
<dbReference type="InterPro" id="IPR051612">
    <property type="entry name" value="Teichoic_Acid_Biosynth"/>
</dbReference>
<dbReference type="AlphaFoldDB" id="A0A921N173"/>
<dbReference type="Gene3D" id="3.40.50.11820">
    <property type="match status" value="1"/>
</dbReference>
<dbReference type="InterPro" id="IPR043149">
    <property type="entry name" value="TagF_N"/>
</dbReference>
<reference evidence="7" key="2">
    <citation type="submission" date="2021-09" db="EMBL/GenBank/DDBJ databases">
        <authorList>
            <person name="Gilroy R."/>
        </authorList>
    </citation>
    <scope>NUCLEOTIDE SEQUENCE</scope>
    <source>
        <strain evidence="7">1277</strain>
    </source>
</reference>
<dbReference type="Proteomes" id="UP000776700">
    <property type="component" value="Unassembled WGS sequence"/>
</dbReference>
<evidence type="ECO:0000313" key="7">
    <source>
        <dbReference type="EMBL" id="HJG96742.1"/>
    </source>
</evidence>
<keyword evidence="3" id="KW-1003">Cell membrane</keyword>
<dbReference type="GO" id="GO:0019350">
    <property type="term" value="P:teichoic acid biosynthetic process"/>
    <property type="evidence" value="ECO:0007669"/>
    <property type="project" value="UniProtKB-KW"/>
</dbReference>
<dbReference type="GO" id="GO:0005886">
    <property type="term" value="C:plasma membrane"/>
    <property type="evidence" value="ECO:0007669"/>
    <property type="project" value="UniProtKB-SubCell"/>
</dbReference>
<dbReference type="SUPFAM" id="SSF53756">
    <property type="entry name" value="UDP-Glycosyltransferase/glycogen phosphorylase"/>
    <property type="match status" value="1"/>
</dbReference>
<reference evidence="7" key="1">
    <citation type="journal article" date="2021" name="PeerJ">
        <title>Extensive microbial diversity within the chicken gut microbiome revealed by metagenomics and culture.</title>
        <authorList>
            <person name="Gilroy R."/>
            <person name="Ravi A."/>
            <person name="Getino M."/>
            <person name="Pursley I."/>
            <person name="Horton D.L."/>
            <person name="Alikhan N.F."/>
            <person name="Baker D."/>
            <person name="Gharbi K."/>
            <person name="Hall N."/>
            <person name="Watson M."/>
            <person name="Adriaenssens E.M."/>
            <person name="Foster-Nyarko E."/>
            <person name="Jarju S."/>
            <person name="Secka A."/>
            <person name="Antonio M."/>
            <person name="Oren A."/>
            <person name="Chaudhuri R.R."/>
            <person name="La Ragione R."/>
            <person name="Hildebrand F."/>
            <person name="Pallen M.J."/>
        </authorList>
    </citation>
    <scope>NUCLEOTIDE SEQUENCE</scope>
    <source>
        <strain evidence="7">1277</strain>
    </source>
</reference>
<dbReference type="PANTHER" id="PTHR37316:SF1">
    <property type="entry name" value="TEICHOIC ACID GLYCEROL-PHOSPHATE PRIMASE"/>
    <property type="match status" value="1"/>
</dbReference>
<comment type="caution">
    <text evidence="7">The sequence shown here is derived from an EMBL/GenBank/DDBJ whole genome shotgun (WGS) entry which is preliminary data.</text>
</comment>
<comment type="subcellular location">
    <subcellularLocation>
        <location evidence="1">Cell membrane</location>
        <topology evidence="1">Peripheral membrane protein</topology>
    </subcellularLocation>
</comment>
<dbReference type="InterPro" id="IPR043148">
    <property type="entry name" value="TagF_C"/>
</dbReference>
<dbReference type="Gene3D" id="3.40.50.12580">
    <property type="match status" value="1"/>
</dbReference>
<evidence type="ECO:0000256" key="4">
    <source>
        <dbReference type="ARBA" id="ARBA00022679"/>
    </source>
</evidence>
<evidence type="ECO:0000256" key="1">
    <source>
        <dbReference type="ARBA" id="ARBA00004202"/>
    </source>
</evidence>
<keyword evidence="4" id="KW-0808">Transferase</keyword>
<dbReference type="EMBL" id="DYUB01000203">
    <property type="protein sequence ID" value="HJG96742.1"/>
    <property type="molecule type" value="Genomic_DNA"/>
</dbReference>
<comment type="similarity">
    <text evidence="2">Belongs to the CDP-glycerol glycerophosphotransferase family.</text>
</comment>
<dbReference type="GO" id="GO:0047355">
    <property type="term" value="F:CDP-glycerol glycerophosphotransferase activity"/>
    <property type="evidence" value="ECO:0007669"/>
    <property type="project" value="InterPro"/>
</dbReference>
<proteinExistence type="inferred from homology"/>
<accession>A0A921N173</accession>